<proteinExistence type="predicted"/>
<evidence type="ECO:0000313" key="2">
    <source>
        <dbReference type="Proteomes" id="UP000675880"/>
    </source>
</evidence>
<dbReference type="RefSeq" id="WP_213042544.1">
    <property type="nucleotide sequence ID" value="NZ_CAJNBJ010000016.1"/>
</dbReference>
<organism evidence="1 2">
    <name type="scientific">Nitrospira defluvii</name>
    <dbReference type="NCBI Taxonomy" id="330214"/>
    <lineage>
        <taxon>Bacteria</taxon>
        <taxon>Pseudomonadati</taxon>
        <taxon>Nitrospirota</taxon>
        <taxon>Nitrospiria</taxon>
        <taxon>Nitrospirales</taxon>
        <taxon>Nitrospiraceae</taxon>
        <taxon>Nitrospira</taxon>
    </lineage>
</organism>
<accession>A0ABM8RIR8</accession>
<sequence>MWGIRVVGVVVLLLIFGGVCGMAQPTYAEEGDVGTEVPEVSSASRWVFSVRGGVVQGTQDHVSNGSPSLGGAGSVQLLYQFNPHVRFGVTVDGQQQALDVKGGRGKFGDLFTVAVMPTMEMRPFLTTVAIPYLSVGLGMNFNMFSAESGVPALDYNNTFAARIAGGVDVPLTAHWSLNTEVAWRLNKGEWTQLGRSGPYDATAVLGLIGIRYLF</sequence>
<dbReference type="Proteomes" id="UP000675880">
    <property type="component" value="Unassembled WGS sequence"/>
</dbReference>
<reference evidence="1 2" key="1">
    <citation type="submission" date="2021-02" db="EMBL/GenBank/DDBJ databases">
        <authorList>
            <person name="Han P."/>
        </authorList>
    </citation>
    <scope>NUCLEOTIDE SEQUENCE [LARGE SCALE GENOMIC DNA]</scope>
    <source>
        <strain evidence="1">Candidatus Nitrospira sp. ZN2</strain>
    </source>
</reference>
<dbReference type="EMBL" id="CAJNBJ010000016">
    <property type="protein sequence ID" value="CAE6755385.1"/>
    <property type="molecule type" value="Genomic_DNA"/>
</dbReference>
<evidence type="ECO:0000313" key="1">
    <source>
        <dbReference type="EMBL" id="CAE6755385.1"/>
    </source>
</evidence>
<protein>
    <submittedName>
        <fullName evidence="1">OMP_b-brl domain-containing protein</fullName>
    </submittedName>
</protein>
<gene>
    <name evidence="1" type="ORF">NSPZN2_30377</name>
</gene>
<dbReference type="InterPro" id="IPR011250">
    <property type="entry name" value="OMP/PagP_B-barrel"/>
</dbReference>
<comment type="caution">
    <text evidence="1">The sequence shown here is derived from an EMBL/GenBank/DDBJ whole genome shotgun (WGS) entry which is preliminary data.</text>
</comment>
<dbReference type="Gene3D" id="2.40.160.20">
    <property type="match status" value="1"/>
</dbReference>
<dbReference type="SUPFAM" id="SSF56925">
    <property type="entry name" value="OMPA-like"/>
    <property type="match status" value="1"/>
</dbReference>
<keyword evidence="2" id="KW-1185">Reference proteome</keyword>
<name>A0ABM8RIR8_9BACT</name>